<dbReference type="GO" id="GO:0003964">
    <property type="term" value="F:RNA-directed DNA polymerase activity"/>
    <property type="evidence" value="ECO:0007669"/>
    <property type="project" value="UniProtKB-KW"/>
</dbReference>
<evidence type="ECO:0000259" key="8">
    <source>
        <dbReference type="PROSITE" id="PS50802"/>
    </source>
</evidence>
<evidence type="ECO:0000256" key="5">
    <source>
        <dbReference type="ARBA" id="ARBA00022759"/>
    </source>
</evidence>
<dbReference type="Gene3D" id="3.30.70.270">
    <property type="match status" value="2"/>
</dbReference>
<dbReference type="InterPro" id="IPR003323">
    <property type="entry name" value="OTU_dom"/>
</dbReference>
<dbReference type="GO" id="GO:0016787">
    <property type="term" value="F:hydrolase activity"/>
    <property type="evidence" value="ECO:0007669"/>
    <property type="project" value="UniProtKB-KW"/>
</dbReference>
<accession>A0A816N347</accession>
<evidence type="ECO:0000256" key="3">
    <source>
        <dbReference type="ARBA" id="ARBA00022695"/>
    </source>
</evidence>
<sequence length="1148" mass="128560">MAEAEINVSGIGGCAKVHGKIILEVKIGKNIKVCHPFVVVNELASELLIGADFIRRNKFIIDMENNKLLKRINIASKSNAKKEVNVSNVEVNNLSKNLNSNKVNSELRLVETVNLKPLHSTVVACGLNESFKNENVICAIGIFPDKVIINENLMIQSSVINSNFKNILMPIINCSNESIQLKKGTIVAHAQRLVYKDNGALAETTVEKLRREVNLNEYKKSETFMEMFRMNEANLTKAENKRVEILLNKFGKCISMNDNDVGQTSTISHNILLNKNTAIKQPIRRVNGELAEKIEEVLKQDHKDGIIRPSNSPWSSCIVPILKKDGGLRLAVDYRSLNLLTVKDSFPLPNLNDAVYNLHGSKYFSTLDLTRGYYNVPMDEESIPLTAFSTSRSHWEFVRMPFGLCNAGATFQRLMNLVLRGFSWSQCICYIDDCLILGASFEEHFKNLHDVLSCLAEHGLKIKPAKCFLFRQEVKFLGYEVSQKGILPDKKNVEGITNFPVPKTVKQVRSFLGIVNFYRLHIPNCATIQKPLSALTGKAKTLVWNEEAENAFLKLKKLLISPQLLAYPDYKSAEPLEMHVDSSLTGAGAVLSQKQLGVIRPIAFISTSWGVSEQDYASTARELAGLRWAVKKLAPFLRGRKFVIHTDNQPLIFLSNTKCISSRLARTLEDLSDFDFDVKWIPGHSNIVADALSRMHESNLDSSRAKETLNVLGESLKEIKMEGGGDSLVHALSYFLTGNILDSAKLRQQLVSELLAHPKLYGLDLSKTGKFELKIMSQEGINLIPEAIKAFSNLYNCKITVFEKRRYPIHFGEDNLPNMCFLNSYNSLHYNLLINNDSTINNEGENINTVNHTLNTNKVNQVVPINNHSPLILPEGRVESEIEIKNKEEKVNIDSQNKGDQSNWVQCLPEVVRIYNSNPHSTTQRSPVSFFLERANSLRSNYNSLLSATWREPSHKFAPFSLGQLVGKKIFHSGHLTTAKFAPKFEGPYKIISVNEHERSYEISLMVNELTLAWGKVSRAHHSHLRPWVPRPNYLASFDLGGKAFPPAVQLNKNHSYLNTFGRGAIGNTSANSSNNNNFIGFRPASPPTPQVIGGGQIARTLTNNNEVMPETPQPHLLLNHQPITSTPTVTNCLPENLNISPVLDNNI</sequence>
<keyword evidence="2" id="KW-0808">Transferase</keyword>
<dbReference type="InterPro" id="IPR041373">
    <property type="entry name" value="RT_RNaseH"/>
</dbReference>
<evidence type="ECO:0000256" key="4">
    <source>
        <dbReference type="ARBA" id="ARBA00022722"/>
    </source>
</evidence>
<dbReference type="Proteomes" id="UP000663856">
    <property type="component" value="Unassembled WGS sequence"/>
</dbReference>
<keyword evidence="6" id="KW-0378">Hydrolase</keyword>
<keyword evidence="5" id="KW-0255">Endonuclease</keyword>
<dbReference type="EC" id="2.7.7.49" evidence="1"/>
<dbReference type="InterPro" id="IPR050951">
    <property type="entry name" value="Retrovirus_Pol_polyprotein"/>
</dbReference>
<keyword evidence="7" id="KW-0695">RNA-directed DNA polymerase</keyword>
<dbReference type="PANTHER" id="PTHR37984">
    <property type="entry name" value="PROTEIN CBG26694"/>
    <property type="match status" value="1"/>
</dbReference>
<dbReference type="InterPro" id="IPR000477">
    <property type="entry name" value="RT_dom"/>
</dbReference>
<dbReference type="Gene3D" id="3.10.10.10">
    <property type="entry name" value="HIV Type 1 Reverse Transcriptase, subunit A, domain 1"/>
    <property type="match status" value="1"/>
</dbReference>
<dbReference type="Gene3D" id="2.40.70.10">
    <property type="entry name" value="Acid Proteases"/>
    <property type="match status" value="1"/>
</dbReference>
<feature type="non-terminal residue" evidence="10">
    <location>
        <position position="1"/>
    </location>
</feature>
<evidence type="ECO:0000259" key="9">
    <source>
        <dbReference type="PROSITE" id="PS50878"/>
    </source>
</evidence>
<keyword evidence="4" id="KW-0540">Nuclease</keyword>
<comment type="caution">
    <text evidence="10">The sequence shown here is derived from an EMBL/GenBank/DDBJ whole genome shotgun (WGS) entry which is preliminary data.</text>
</comment>
<reference evidence="10" key="1">
    <citation type="submission" date="2021-02" db="EMBL/GenBank/DDBJ databases">
        <authorList>
            <person name="Nowell W R."/>
        </authorList>
    </citation>
    <scope>NUCLEOTIDE SEQUENCE</scope>
</reference>
<dbReference type="CDD" id="cd22744">
    <property type="entry name" value="OTU"/>
    <property type="match status" value="1"/>
</dbReference>
<dbReference type="PROSITE" id="PS50802">
    <property type="entry name" value="OTU"/>
    <property type="match status" value="1"/>
</dbReference>
<dbReference type="GO" id="GO:0004519">
    <property type="term" value="F:endonuclease activity"/>
    <property type="evidence" value="ECO:0007669"/>
    <property type="project" value="UniProtKB-KW"/>
</dbReference>
<evidence type="ECO:0000256" key="1">
    <source>
        <dbReference type="ARBA" id="ARBA00012493"/>
    </source>
</evidence>
<dbReference type="PROSITE" id="PS50878">
    <property type="entry name" value="RT_POL"/>
    <property type="match status" value="1"/>
</dbReference>
<dbReference type="Pfam" id="PF00078">
    <property type="entry name" value="RVT_1"/>
    <property type="match status" value="1"/>
</dbReference>
<dbReference type="SUPFAM" id="SSF56672">
    <property type="entry name" value="DNA/RNA polymerases"/>
    <property type="match status" value="1"/>
</dbReference>
<dbReference type="InterPro" id="IPR043502">
    <property type="entry name" value="DNA/RNA_pol_sf"/>
</dbReference>
<organism evidence="10 11">
    <name type="scientific">Rotaria magnacalcarata</name>
    <dbReference type="NCBI Taxonomy" id="392030"/>
    <lineage>
        <taxon>Eukaryota</taxon>
        <taxon>Metazoa</taxon>
        <taxon>Spiralia</taxon>
        <taxon>Gnathifera</taxon>
        <taxon>Rotifera</taxon>
        <taxon>Eurotatoria</taxon>
        <taxon>Bdelloidea</taxon>
        <taxon>Philodinida</taxon>
        <taxon>Philodinidae</taxon>
        <taxon>Rotaria</taxon>
    </lineage>
</organism>
<feature type="domain" description="Reverse transcriptase" evidence="9">
    <location>
        <begin position="302"/>
        <end position="481"/>
    </location>
</feature>
<name>A0A816N347_9BILA</name>
<dbReference type="CDD" id="cd09274">
    <property type="entry name" value="RNase_HI_RT_Ty3"/>
    <property type="match status" value="1"/>
</dbReference>
<evidence type="ECO:0000256" key="7">
    <source>
        <dbReference type="ARBA" id="ARBA00022918"/>
    </source>
</evidence>
<evidence type="ECO:0000313" key="10">
    <source>
        <dbReference type="EMBL" id="CAF2027959.1"/>
    </source>
</evidence>
<dbReference type="EMBL" id="CAJNRF010001800">
    <property type="protein sequence ID" value="CAF2027959.1"/>
    <property type="molecule type" value="Genomic_DNA"/>
</dbReference>
<keyword evidence="3" id="KW-0548">Nucleotidyltransferase</keyword>
<dbReference type="FunFam" id="3.30.70.270:FF:000023">
    <property type="entry name" value="Pol"/>
    <property type="match status" value="1"/>
</dbReference>
<dbReference type="PANTHER" id="PTHR37984:SF5">
    <property type="entry name" value="PROTEIN NYNRIN-LIKE"/>
    <property type="match status" value="1"/>
</dbReference>
<evidence type="ECO:0000256" key="6">
    <source>
        <dbReference type="ARBA" id="ARBA00022801"/>
    </source>
</evidence>
<protein>
    <recommendedName>
        <fullName evidence="1">RNA-directed DNA polymerase</fullName>
        <ecNumber evidence="1">2.7.7.49</ecNumber>
    </recommendedName>
</protein>
<dbReference type="CDD" id="cd01647">
    <property type="entry name" value="RT_LTR"/>
    <property type="match status" value="1"/>
</dbReference>
<feature type="domain" description="OTU" evidence="8">
    <location>
        <begin position="716"/>
        <end position="836"/>
    </location>
</feature>
<dbReference type="Gene3D" id="3.10.20.370">
    <property type="match status" value="1"/>
</dbReference>
<dbReference type="AlphaFoldDB" id="A0A816N347"/>
<proteinExistence type="predicted"/>
<dbReference type="InterPro" id="IPR043128">
    <property type="entry name" value="Rev_trsase/Diguanyl_cyclase"/>
</dbReference>
<evidence type="ECO:0000313" key="11">
    <source>
        <dbReference type="Proteomes" id="UP000663856"/>
    </source>
</evidence>
<evidence type="ECO:0000256" key="2">
    <source>
        <dbReference type="ARBA" id="ARBA00022679"/>
    </source>
</evidence>
<dbReference type="InterPro" id="IPR021109">
    <property type="entry name" value="Peptidase_aspartic_dom_sf"/>
</dbReference>
<dbReference type="Pfam" id="PF17917">
    <property type="entry name" value="RT_RNaseH"/>
    <property type="match status" value="1"/>
</dbReference>
<dbReference type="Gene3D" id="3.90.70.80">
    <property type="match status" value="1"/>
</dbReference>
<gene>
    <name evidence="10" type="ORF">WKI299_LOCUS6259</name>
</gene>